<dbReference type="AlphaFoldDB" id="A0A8I6SG24"/>
<dbReference type="PANTHER" id="PTHR31179">
    <property type="entry name" value="RAB GTPASE-BINDING EFFECTOR PROTEIN"/>
    <property type="match status" value="1"/>
</dbReference>
<dbReference type="Pfam" id="PF01363">
    <property type="entry name" value="FYVE"/>
    <property type="match status" value="1"/>
</dbReference>
<dbReference type="CDD" id="cd15739">
    <property type="entry name" value="FYVE_RABE_unchar"/>
    <property type="match status" value="1"/>
</dbReference>
<dbReference type="OrthoDB" id="79940at2759"/>
<evidence type="ECO:0000259" key="6">
    <source>
        <dbReference type="PROSITE" id="PS50178"/>
    </source>
</evidence>
<dbReference type="Proteomes" id="UP000494040">
    <property type="component" value="Unassembled WGS sequence"/>
</dbReference>
<feature type="coiled-coil region" evidence="5">
    <location>
        <begin position="52"/>
        <end position="93"/>
    </location>
</feature>
<dbReference type="GO" id="GO:0006897">
    <property type="term" value="P:endocytosis"/>
    <property type="evidence" value="ECO:0007669"/>
    <property type="project" value="InterPro"/>
</dbReference>
<feature type="domain" description="FYVE-type" evidence="6">
    <location>
        <begin position="498"/>
        <end position="557"/>
    </location>
</feature>
<dbReference type="PROSITE" id="PS50178">
    <property type="entry name" value="ZF_FYVE"/>
    <property type="match status" value="1"/>
</dbReference>
<dbReference type="EnsemblMetazoa" id="XM_024225370.1">
    <property type="protein sequence ID" value="XP_024081138.1"/>
    <property type="gene ID" value="LOC106669377"/>
</dbReference>
<accession>A0A8I6SG24</accession>
<evidence type="ECO:0000313" key="7">
    <source>
        <dbReference type="EnsemblMetazoa" id="XP_024081138.1"/>
    </source>
</evidence>
<organism evidence="7 8">
    <name type="scientific">Cimex lectularius</name>
    <name type="common">Bed bug</name>
    <name type="synonym">Acanthia lectularia</name>
    <dbReference type="NCBI Taxonomy" id="79782"/>
    <lineage>
        <taxon>Eukaryota</taxon>
        <taxon>Metazoa</taxon>
        <taxon>Ecdysozoa</taxon>
        <taxon>Arthropoda</taxon>
        <taxon>Hexapoda</taxon>
        <taxon>Insecta</taxon>
        <taxon>Pterygota</taxon>
        <taxon>Neoptera</taxon>
        <taxon>Paraneoptera</taxon>
        <taxon>Hemiptera</taxon>
        <taxon>Heteroptera</taxon>
        <taxon>Panheteroptera</taxon>
        <taxon>Cimicomorpha</taxon>
        <taxon>Cimicidae</taxon>
        <taxon>Cimex</taxon>
    </lineage>
</organism>
<keyword evidence="5" id="KW-0175">Coiled coil</keyword>
<dbReference type="PANTHER" id="PTHR31179:SF7">
    <property type="entry name" value="FYVE-TYPE DOMAIN-CONTAINING PROTEIN"/>
    <property type="match status" value="1"/>
</dbReference>
<evidence type="ECO:0000313" key="8">
    <source>
        <dbReference type="Proteomes" id="UP000494040"/>
    </source>
</evidence>
<proteinExistence type="predicted"/>
<dbReference type="CTD" id="37395"/>
<dbReference type="Gene3D" id="1.20.5.730">
    <property type="entry name" value="Single helix bin"/>
    <property type="match status" value="1"/>
</dbReference>
<evidence type="ECO:0000256" key="1">
    <source>
        <dbReference type="ARBA" id="ARBA00022723"/>
    </source>
</evidence>
<evidence type="ECO:0000256" key="4">
    <source>
        <dbReference type="PROSITE-ProRule" id="PRU00091"/>
    </source>
</evidence>
<dbReference type="SUPFAM" id="SSF57903">
    <property type="entry name" value="FYVE/PHD zinc finger"/>
    <property type="match status" value="1"/>
</dbReference>
<dbReference type="RefSeq" id="XP_024081138.1">
    <property type="nucleotide sequence ID" value="XM_024225370.1"/>
</dbReference>
<dbReference type="Pfam" id="PF09311">
    <property type="entry name" value="Rab5-bind"/>
    <property type="match status" value="1"/>
</dbReference>
<dbReference type="GeneID" id="106669377"/>
<dbReference type="InterPro" id="IPR013083">
    <property type="entry name" value="Znf_RING/FYVE/PHD"/>
</dbReference>
<keyword evidence="3" id="KW-0862">Zinc</keyword>
<evidence type="ECO:0000256" key="2">
    <source>
        <dbReference type="ARBA" id="ARBA00022771"/>
    </source>
</evidence>
<dbReference type="InterPro" id="IPR017455">
    <property type="entry name" value="Znf_FYVE-rel"/>
</dbReference>
<dbReference type="GO" id="GO:0005096">
    <property type="term" value="F:GTPase activator activity"/>
    <property type="evidence" value="ECO:0007669"/>
    <property type="project" value="InterPro"/>
</dbReference>
<name>A0A8I6SG24_CIMLE</name>
<dbReference type="InterPro" id="IPR015390">
    <property type="entry name" value="Rabaptin_Rab5-bd_dom"/>
</dbReference>
<keyword evidence="8" id="KW-1185">Reference proteome</keyword>
<dbReference type="InterPro" id="IPR003914">
    <property type="entry name" value="Rabaptin"/>
</dbReference>
<evidence type="ECO:0000256" key="5">
    <source>
        <dbReference type="SAM" id="Coils"/>
    </source>
</evidence>
<protein>
    <recommendedName>
        <fullName evidence="6">FYVE-type domain-containing protein</fullName>
    </recommendedName>
</protein>
<evidence type="ECO:0000256" key="3">
    <source>
        <dbReference type="ARBA" id="ARBA00022833"/>
    </source>
</evidence>
<dbReference type="GO" id="GO:0008270">
    <property type="term" value="F:zinc ion binding"/>
    <property type="evidence" value="ECO:0007669"/>
    <property type="project" value="UniProtKB-KW"/>
</dbReference>
<dbReference type="InterPro" id="IPR000306">
    <property type="entry name" value="Znf_FYVE"/>
</dbReference>
<keyword evidence="2 4" id="KW-0863">Zinc-finger</keyword>
<sequence length="573" mass="66384">METSNEKGVNDNNIDEVNLLRKELDLTRMQVTEAGLELEAKELEGINCQAELTSLQQLLKSTLEESSRYEEEIQQLKNHIEELESDLSNLKANQSSSSMVSDISLGNPGTMFTTFARKVKSQLGATDLGHTQVDSLEENMRKAKEDAEVLKSVVVPLEEEITALKNKLRETDDQLQKYLAKEEQMAKEKVNKLIDIGSPSEAPKTCMMCSNYETQLVQAQIKTSELERQMAVMSKTREELEKEMVFRKQLEEKWAECKEEHKTQVTELQNEVKTIEGTLVELKKTFNNTSDKLKRQFEILIEERKSTEEKLERLQIENENLVGKRNASATELQIEKINLPDNVEKLQEMWLEQREQLIQARVGQERCEENLQTWECLYKASEDKQKHQEITILELQKDLERKQREIQKENHLLEKAIRDKNLLEGFNESLNMQVAKLEEDKKKLEQSESELRNRLASLQTGLENGEAVQKDFVMLSQSLQKELERLRGQNNVLRWEHEEDVLSCRGCEQPFKLVSKKKINCRHCGRIFCINCLNHKVTSGPNQRESRVCQVCHTLLNSETAPYFSTEPPQQTK</sequence>
<dbReference type="SMART" id="SM00064">
    <property type="entry name" value="FYVE"/>
    <property type="match status" value="1"/>
</dbReference>
<feature type="coiled-coil region" evidence="5">
    <location>
        <begin position="133"/>
        <end position="324"/>
    </location>
</feature>
<dbReference type="InterPro" id="IPR011011">
    <property type="entry name" value="Znf_FYVE_PHD"/>
</dbReference>
<feature type="coiled-coil region" evidence="5">
    <location>
        <begin position="385"/>
        <end position="496"/>
    </location>
</feature>
<dbReference type="Gene3D" id="3.30.40.10">
    <property type="entry name" value="Zinc/RING finger domain, C3HC4 (zinc finger)"/>
    <property type="match status" value="1"/>
</dbReference>
<reference evidence="7" key="1">
    <citation type="submission" date="2022-01" db="UniProtKB">
        <authorList>
            <consortium name="EnsemblMetazoa"/>
        </authorList>
    </citation>
    <scope>IDENTIFICATION</scope>
</reference>
<keyword evidence="1" id="KW-0479">Metal-binding</keyword>